<dbReference type="Pfam" id="PF01790">
    <property type="entry name" value="LGT"/>
    <property type="match status" value="1"/>
</dbReference>
<comment type="caution">
    <text evidence="8">The sequence shown here is derived from an EMBL/GenBank/DDBJ whole genome shotgun (WGS) entry which is preliminary data.</text>
</comment>
<feature type="transmembrane region" description="Helical" evidence="7">
    <location>
        <begin position="99"/>
        <end position="117"/>
    </location>
</feature>
<comment type="pathway">
    <text evidence="7">Protein modification; lipoprotein biosynthesis (diacylglyceryl transfer).</text>
</comment>
<dbReference type="EMBL" id="RBWY01000001">
    <property type="protein sequence ID" value="RKS86805.1"/>
    <property type="molecule type" value="Genomic_DNA"/>
</dbReference>
<keyword evidence="9" id="KW-1185">Reference proteome</keyword>
<evidence type="ECO:0000256" key="4">
    <source>
        <dbReference type="ARBA" id="ARBA00022692"/>
    </source>
</evidence>
<comment type="function">
    <text evidence="7">Catalyzes the transfer of the diacylglyceryl group from phosphatidylglycerol to the sulfhydryl group of the N-terminal cysteine of a prolipoprotein, the first step in the formation of mature lipoproteins.</text>
</comment>
<feature type="transmembrane region" description="Helical" evidence="7">
    <location>
        <begin position="129"/>
        <end position="147"/>
    </location>
</feature>
<dbReference type="EC" id="2.5.1.145" evidence="7"/>
<accession>A0A495RHA3</accession>
<evidence type="ECO:0000256" key="6">
    <source>
        <dbReference type="ARBA" id="ARBA00023136"/>
    </source>
</evidence>
<dbReference type="GO" id="GO:0008961">
    <property type="term" value="F:phosphatidylglycerol-prolipoprotein diacylglyceryl transferase activity"/>
    <property type="evidence" value="ECO:0007669"/>
    <property type="project" value="UniProtKB-UniRule"/>
</dbReference>
<dbReference type="PANTHER" id="PTHR30589:SF0">
    <property type="entry name" value="PHOSPHATIDYLGLYCEROL--PROLIPOPROTEIN DIACYLGLYCERYL TRANSFERASE"/>
    <property type="match status" value="1"/>
</dbReference>
<feature type="transmembrane region" description="Helical" evidence="7">
    <location>
        <begin position="199"/>
        <end position="216"/>
    </location>
</feature>
<keyword evidence="5 7" id="KW-1133">Transmembrane helix</keyword>
<dbReference type="Proteomes" id="UP000278542">
    <property type="component" value="Unassembled WGS sequence"/>
</dbReference>
<dbReference type="NCBIfam" id="TIGR00544">
    <property type="entry name" value="lgt"/>
    <property type="match status" value="1"/>
</dbReference>
<evidence type="ECO:0000256" key="5">
    <source>
        <dbReference type="ARBA" id="ARBA00022989"/>
    </source>
</evidence>
<dbReference type="InterPro" id="IPR001640">
    <property type="entry name" value="Lgt"/>
</dbReference>
<organism evidence="8 9">
    <name type="scientific">Orbus hercynius</name>
    <dbReference type="NCBI Taxonomy" id="593135"/>
    <lineage>
        <taxon>Bacteria</taxon>
        <taxon>Pseudomonadati</taxon>
        <taxon>Pseudomonadota</taxon>
        <taxon>Gammaproteobacteria</taxon>
        <taxon>Orbales</taxon>
        <taxon>Orbaceae</taxon>
        <taxon>Orbus</taxon>
    </lineage>
</organism>
<evidence type="ECO:0000256" key="1">
    <source>
        <dbReference type="ARBA" id="ARBA00007150"/>
    </source>
</evidence>
<keyword evidence="6 7" id="KW-0472">Membrane</keyword>
<dbReference type="RefSeq" id="WP_121143735.1">
    <property type="nucleotide sequence ID" value="NZ_RBWY01000001.1"/>
</dbReference>
<dbReference type="GO" id="GO:0005886">
    <property type="term" value="C:plasma membrane"/>
    <property type="evidence" value="ECO:0007669"/>
    <property type="project" value="UniProtKB-SubCell"/>
</dbReference>
<feature type="binding site" evidence="7">
    <location>
        <position position="142"/>
    </location>
    <ligand>
        <name>a 1,2-diacyl-sn-glycero-3-phospho-(1'-sn-glycerol)</name>
        <dbReference type="ChEBI" id="CHEBI:64716"/>
    </ligand>
</feature>
<feature type="transmembrane region" description="Helical" evidence="7">
    <location>
        <begin position="59"/>
        <end position="79"/>
    </location>
</feature>
<dbReference type="HAMAP" id="MF_01147">
    <property type="entry name" value="Lgt"/>
    <property type="match status" value="1"/>
</dbReference>
<comment type="subcellular location">
    <subcellularLocation>
        <location evidence="7">Cell membrane</location>
        <topology evidence="7">Multi-pass membrane protein</topology>
    </subcellularLocation>
</comment>
<evidence type="ECO:0000313" key="8">
    <source>
        <dbReference type="EMBL" id="RKS86805.1"/>
    </source>
</evidence>
<evidence type="ECO:0000313" key="9">
    <source>
        <dbReference type="Proteomes" id="UP000278542"/>
    </source>
</evidence>
<evidence type="ECO:0000256" key="3">
    <source>
        <dbReference type="ARBA" id="ARBA00022679"/>
    </source>
</evidence>
<dbReference type="PROSITE" id="PS01311">
    <property type="entry name" value="LGT"/>
    <property type="match status" value="1"/>
</dbReference>
<keyword evidence="2 7" id="KW-1003">Cell membrane</keyword>
<name>A0A495RHA3_9GAMM</name>
<comment type="similarity">
    <text evidence="1 7">Belongs to the Lgt family.</text>
</comment>
<comment type="catalytic activity">
    <reaction evidence="7">
        <text>L-cysteinyl-[prolipoprotein] + a 1,2-diacyl-sn-glycero-3-phospho-(1'-sn-glycerol) = an S-1,2-diacyl-sn-glyceryl-L-cysteinyl-[prolipoprotein] + sn-glycerol 1-phosphate + H(+)</text>
        <dbReference type="Rhea" id="RHEA:56712"/>
        <dbReference type="Rhea" id="RHEA-COMP:14679"/>
        <dbReference type="Rhea" id="RHEA-COMP:14680"/>
        <dbReference type="ChEBI" id="CHEBI:15378"/>
        <dbReference type="ChEBI" id="CHEBI:29950"/>
        <dbReference type="ChEBI" id="CHEBI:57685"/>
        <dbReference type="ChEBI" id="CHEBI:64716"/>
        <dbReference type="ChEBI" id="CHEBI:140658"/>
        <dbReference type="EC" id="2.5.1.145"/>
    </reaction>
</comment>
<keyword evidence="3 7" id="KW-0808">Transferase</keyword>
<proteinExistence type="inferred from homology"/>
<dbReference type="UniPathway" id="UPA00664"/>
<feature type="transmembrane region" description="Helical" evidence="7">
    <location>
        <begin position="223"/>
        <end position="241"/>
    </location>
</feature>
<keyword evidence="8" id="KW-0449">Lipoprotein</keyword>
<gene>
    <name evidence="7" type="primary">lgt</name>
    <name evidence="8" type="ORF">DES39_0003</name>
</gene>
<evidence type="ECO:0000256" key="2">
    <source>
        <dbReference type="ARBA" id="ARBA00022475"/>
    </source>
</evidence>
<evidence type="ECO:0000256" key="7">
    <source>
        <dbReference type="HAMAP-Rule" id="MF_01147"/>
    </source>
</evidence>
<feature type="transmembrane region" description="Helical" evidence="7">
    <location>
        <begin position="20"/>
        <end position="39"/>
    </location>
</feature>
<feature type="transmembrane region" description="Helical" evidence="7">
    <location>
        <begin position="253"/>
        <end position="278"/>
    </location>
</feature>
<dbReference type="PANTHER" id="PTHR30589">
    <property type="entry name" value="PROLIPOPROTEIN DIACYLGLYCERYL TRANSFERASE"/>
    <property type="match status" value="1"/>
</dbReference>
<dbReference type="AlphaFoldDB" id="A0A495RHA3"/>
<dbReference type="GO" id="GO:0042158">
    <property type="term" value="P:lipoprotein biosynthetic process"/>
    <property type="evidence" value="ECO:0007669"/>
    <property type="project" value="UniProtKB-UniRule"/>
</dbReference>
<sequence length="295" mass="33532">MKQYLTFPNFDPILFSIGPISLHWYGAMYLFGVLGAFFLANWRIKKPNSGWTRAQVENLLFWGFLGLFIGGRVGYTLFYNSQVFFTDPLVLFRVWEGGMSFHGGLIGALVVIGIFAIKNHKSFFQVSDFVAPLIPIGLMFGRLGNFINGELWGRVTDSSIGMLFPSSWAADALYVKSHPEWLALFNSTGNLLPRHPSQLYEMLFEGIVLFIILNIFIRKPRPIGSVSGLFLLLYGCFRFAIEFFRQPDEQLGLFFNFISMGQILCLPMIIFGAIFIYYSYKYPGGLKIQIGTYSL</sequence>
<keyword evidence="4 7" id="KW-0812">Transmembrane</keyword>
<dbReference type="OrthoDB" id="871140at2"/>
<reference evidence="8 9" key="1">
    <citation type="submission" date="2018-10" db="EMBL/GenBank/DDBJ databases">
        <title>Genomic Encyclopedia of Type Strains, Phase IV (KMG-IV): sequencing the most valuable type-strain genomes for metagenomic binning, comparative biology and taxonomic classification.</title>
        <authorList>
            <person name="Goeker M."/>
        </authorList>
    </citation>
    <scope>NUCLEOTIDE SEQUENCE [LARGE SCALE GENOMIC DNA]</scope>
    <source>
        <strain evidence="8 9">DSM 22228</strain>
    </source>
</reference>
<protein>
    <recommendedName>
        <fullName evidence="7">Phosphatidylglycerol--prolipoprotein diacylglyceryl transferase</fullName>
        <ecNumber evidence="7">2.5.1.145</ecNumber>
    </recommendedName>
</protein>